<dbReference type="Proteomes" id="UP000050342">
    <property type="component" value="Unassembled WGS sequence"/>
</dbReference>
<reference evidence="1 2" key="1">
    <citation type="submission" date="2015-10" db="EMBL/GenBank/DDBJ databases">
        <title>Pseudomonas helleri sp. nov. and Pseudomonas weihenstephanensis sp. nov., isolated from raw cows milk.</title>
        <authorList>
            <person name="Von Neubeck M."/>
            <person name="Huptas C."/>
            <person name="Wenning M."/>
            <person name="Scherer S."/>
        </authorList>
    </citation>
    <scope>NUCLEOTIDE SEQUENCE [LARGE SCALE GENOMIC DNA]</scope>
    <source>
        <strain evidence="1 2">BSTT44</strain>
    </source>
</reference>
<sequence length="145" mass="16302">MPDYVRVLASRFFVRDHAVKFKMTSLVLASTALITCSNAWAWYMSGETVRFNAAESNLCQQGGLDAAAIMYSRQMGKPLSYPSDEYSAPSASQKEIRVKFLQLAETYPIESTEDKKMAVADKFSRDMRAGCLQYIKVSRPQSFAE</sequence>
<dbReference type="STRING" id="1563157.AQS70_15105"/>
<evidence type="ECO:0000313" key="1">
    <source>
        <dbReference type="EMBL" id="KQB52266.1"/>
    </source>
</evidence>
<proteinExistence type="predicted"/>
<comment type="caution">
    <text evidence="1">The sequence shown here is derived from an EMBL/GenBank/DDBJ whole genome shotgun (WGS) entry which is preliminary data.</text>
</comment>
<dbReference type="EMBL" id="LLWH01000203">
    <property type="protein sequence ID" value="KQB52266.1"/>
    <property type="molecule type" value="Genomic_DNA"/>
</dbReference>
<protein>
    <submittedName>
        <fullName evidence="1">Uncharacterized protein</fullName>
    </submittedName>
</protein>
<dbReference type="AlphaFoldDB" id="A0A0Q0X5B8"/>
<accession>A0A0Q0X5B8</accession>
<name>A0A0Q0X5B8_9PSED</name>
<gene>
    <name evidence="1" type="ORF">AQS70_15105</name>
</gene>
<keyword evidence="2" id="KW-1185">Reference proteome</keyword>
<organism evidence="1 2">
    <name type="scientific">Pseudomonas endophytica</name>
    <dbReference type="NCBI Taxonomy" id="1563157"/>
    <lineage>
        <taxon>Bacteria</taxon>
        <taxon>Pseudomonadati</taxon>
        <taxon>Pseudomonadota</taxon>
        <taxon>Gammaproteobacteria</taxon>
        <taxon>Pseudomonadales</taxon>
        <taxon>Pseudomonadaceae</taxon>
        <taxon>Pseudomonas</taxon>
    </lineage>
</organism>
<evidence type="ECO:0000313" key="2">
    <source>
        <dbReference type="Proteomes" id="UP000050342"/>
    </source>
</evidence>